<dbReference type="PANTHER" id="PTHR36444">
    <property type="entry name" value="TRANSCRIPTIONAL REGULATOR PROTEIN YOBU-RELATED"/>
    <property type="match status" value="1"/>
</dbReference>
<keyword evidence="3" id="KW-1185">Reference proteome</keyword>
<dbReference type="Gene3D" id="3.20.80.10">
    <property type="entry name" value="Regulatory factor, effector binding domain"/>
    <property type="match status" value="1"/>
</dbReference>
<feature type="domain" description="AraC effector-binding" evidence="1">
    <location>
        <begin position="1"/>
        <end position="154"/>
    </location>
</feature>
<dbReference type="SUPFAM" id="SSF55136">
    <property type="entry name" value="Probable bacterial effector-binding domain"/>
    <property type="match status" value="1"/>
</dbReference>
<accession>A0ABU5EJX4</accession>
<dbReference type="Pfam" id="PF14526">
    <property type="entry name" value="Cass2"/>
    <property type="match status" value="1"/>
</dbReference>
<evidence type="ECO:0000313" key="2">
    <source>
        <dbReference type="EMBL" id="MDY2586602.1"/>
    </source>
</evidence>
<dbReference type="RefSeq" id="WP_320554975.1">
    <property type="nucleotide sequence ID" value="NZ_JAXDAE010000003.1"/>
</dbReference>
<dbReference type="InterPro" id="IPR029441">
    <property type="entry name" value="Cass2"/>
</dbReference>
<organism evidence="2 3">
    <name type="scientific">Winogradskyella aquimaris</name>
    <dbReference type="NCBI Taxonomy" id="864074"/>
    <lineage>
        <taxon>Bacteria</taxon>
        <taxon>Pseudomonadati</taxon>
        <taxon>Bacteroidota</taxon>
        <taxon>Flavobacteriia</taxon>
        <taxon>Flavobacteriales</taxon>
        <taxon>Flavobacteriaceae</taxon>
        <taxon>Winogradskyella</taxon>
    </lineage>
</organism>
<proteinExistence type="predicted"/>
<evidence type="ECO:0000313" key="3">
    <source>
        <dbReference type="Proteomes" id="UP001285855"/>
    </source>
</evidence>
<evidence type="ECO:0000259" key="1">
    <source>
        <dbReference type="SMART" id="SM00871"/>
    </source>
</evidence>
<reference evidence="2 3" key="1">
    <citation type="submission" date="2023-11" db="EMBL/GenBank/DDBJ databases">
        <title>Winogradskyella pelagius sp. nov., isolated from coastal sediment.</title>
        <authorList>
            <person name="Li F."/>
        </authorList>
    </citation>
    <scope>NUCLEOTIDE SEQUENCE [LARGE SCALE GENOMIC DNA]</scope>
    <source>
        <strain evidence="2 3">KCTC 23502</strain>
    </source>
</reference>
<dbReference type="InterPro" id="IPR053182">
    <property type="entry name" value="YobU-like_regulator"/>
</dbReference>
<comment type="caution">
    <text evidence="2">The sequence shown here is derived from an EMBL/GenBank/DDBJ whole genome shotgun (WGS) entry which is preliminary data.</text>
</comment>
<protein>
    <submittedName>
        <fullName evidence="2">GyrI-like domain-containing protein</fullName>
    </submittedName>
</protein>
<dbReference type="InterPro" id="IPR010499">
    <property type="entry name" value="AraC_E-bd"/>
</dbReference>
<sequence length="157" mass="18094">MIPQIIENLEMNVVGISIVMKQHETHKIRALWQQFSPRKNEITNLLNNTSIAMQIFSVNENGEPEDSFNMWACVEVSELSEIPNEMKGFTIPKGEYLKVLHKGMNAGETYQKIMSDWLPNSGYVIDDRPHFQVMGEKYKNGSPDSEEDFYLPIKRIA</sequence>
<dbReference type="Proteomes" id="UP001285855">
    <property type="component" value="Unassembled WGS sequence"/>
</dbReference>
<dbReference type="PANTHER" id="PTHR36444:SF2">
    <property type="entry name" value="TRANSCRIPTIONAL REGULATOR PROTEIN YOBU-RELATED"/>
    <property type="match status" value="1"/>
</dbReference>
<gene>
    <name evidence="2" type="ORF">SNF14_04590</name>
</gene>
<dbReference type="SMART" id="SM00871">
    <property type="entry name" value="AraC_E_bind"/>
    <property type="match status" value="1"/>
</dbReference>
<name>A0ABU5EJX4_9FLAO</name>
<dbReference type="EMBL" id="JAXDAE010000003">
    <property type="protein sequence ID" value="MDY2586602.1"/>
    <property type="molecule type" value="Genomic_DNA"/>
</dbReference>
<dbReference type="InterPro" id="IPR011256">
    <property type="entry name" value="Reg_factor_effector_dom_sf"/>
</dbReference>